<evidence type="ECO:0000313" key="2">
    <source>
        <dbReference type="Proteomes" id="UP001178507"/>
    </source>
</evidence>
<dbReference type="Proteomes" id="UP001178507">
    <property type="component" value="Unassembled WGS sequence"/>
</dbReference>
<reference evidence="1" key="1">
    <citation type="submission" date="2023-08" db="EMBL/GenBank/DDBJ databases">
        <authorList>
            <person name="Chen Y."/>
            <person name="Shah S."/>
            <person name="Dougan E. K."/>
            <person name="Thang M."/>
            <person name="Chan C."/>
        </authorList>
    </citation>
    <scope>NUCLEOTIDE SEQUENCE</scope>
</reference>
<name>A0AA36JME8_9DINO</name>
<accession>A0AA36JME8</accession>
<organism evidence="1 2">
    <name type="scientific">Effrenium voratum</name>
    <dbReference type="NCBI Taxonomy" id="2562239"/>
    <lineage>
        <taxon>Eukaryota</taxon>
        <taxon>Sar</taxon>
        <taxon>Alveolata</taxon>
        <taxon>Dinophyceae</taxon>
        <taxon>Suessiales</taxon>
        <taxon>Symbiodiniaceae</taxon>
        <taxon>Effrenium</taxon>
    </lineage>
</organism>
<proteinExistence type="predicted"/>
<keyword evidence="2" id="KW-1185">Reference proteome</keyword>
<sequence>MPQLPEHNPVQPASLAWPRATTAACGPALRAGIAVSAAARAAQLGSRELAAAARPPAVAAALEAASFDAPGAAACERLARDVPGFGHRELSGLAWAAAVAHFEHPPPMAAVGGASRAQMPWLGPQSPWNVARALATAAHCDRPAMEAPADAAVQAA</sequence>
<gene>
    <name evidence="1" type="ORF">EVOR1521_LOCUS29748</name>
</gene>
<protein>
    <submittedName>
        <fullName evidence="1">Uncharacterized protein</fullName>
    </submittedName>
</protein>
<dbReference type="EMBL" id="CAUJNA010003712">
    <property type="protein sequence ID" value="CAJ1408266.1"/>
    <property type="molecule type" value="Genomic_DNA"/>
</dbReference>
<dbReference type="AlphaFoldDB" id="A0AA36JME8"/>
<evidence type="ECO:0000313" key="1">
    <source>
        <dbReference type="EMBL" id="CAJ1408266.1"/>
    </source>
</evidence>
<comment type="caution">
    <text evidence="1">The sequence shown here is derived from an EMBL/GenBank/DDBJ whole genome shotgun (WGS) entry which is preliminary data.</text>
</comment>